<dbReference type="InterPro" id="IPR014145">
    <property type="entry name" value="LigD_pol_dom"/>
</dbReference>
<evidence type="ECO:0000313" key="23">
    <source>
        <dbReference type="Proteomes" id="UP000648984"/>
    </source>
</evidence>
<comment type="caution">
    <text evidence="22">The sequence shown here is derived from an EMBL/GenBank/DDBJ whole genome shotgun (WGS) entry which is preliminary data.</text>
</comment>
<evidence type="ECO:0000256" key="7">
    <source>
        <dbReference type="ARBA" id="ARBA00022723"/>
    </source>
</evidence>
<dbReference type="CDD" id="cd04861">
    <property type="entry name" value="LigD_Pol_like"/>
    <property type="match status" value="1"/>
</dbReference>
<dbReference type="InterPro" id="IPR014146">
    <property type="entry name" value="LigD_ligase_dom"/>
</dbReference>
<keyword evidence="4" id="KW-0808">Transferase</keyword>
<dbReference type="Gene3D" id="3.30.470.30">
    <property type="entry name" value="DNA ligase/mRNA capping enzyme"/>
    <property type="match status" value="1"/>
</dbReference>
<evidence type="ECO:0000313" key="22">
    <source>
        <dbReference type="EMBL" id="NMG74909.1"/>
    </source>
</evidence>
<feature type="domain" description="ATP-dependent DNA ligase family profile" evidence="21">
    <location>
        <begin position="349"/>
        <end position="439"/>
    </location>
</feature>
<dbReference type="InterPro" id="IPR014144">
    <property type="entry name" value="LigD_PE_domain"/>
</dbReference>
<evidence type="ECO:0000256" key="18">
    <source>
        <dbReference type="ARBA" id="ARBA00023268"/>
    </source>
</evidence>
<keyword evidence="16" id="KW-0234">DNA repair</keyword>
<gene>
    <name evidence="22" type="ORF">GPA25_09090</name>
</gene>
<evidence type="ECO:0000256" key="1">
    <source>
        <dbReference type="ARBA" id="ARBA00001936"/>
    </source>
</evidence>
<evidence type="ECO:0000256" key="2">
    <source>
        <dbReference type="ARBA" id="ARBA00012727"/>
    </source>
</evidence>
<keyword evidence="6" id="KW-0540">Nuclease</keyword>
<evidence type="ECO:0000256" key="3">
    <source>
        <dbReference type="ARBA" id="ARBA00022598"/>
    </source>
</evidence>
<evidence type="ECO:0000256" key="19">
    <source>
        <dbReference type="ARBA" id="ARBA00029943"/>
    </source>
</evidence>
<keyword evidence="17" id="KW-0464">Manganese</keyword>
<dbReference type="InterPro" id="IPR012340">
    <property type="entry name" value="NA-bd_OB-fold"/>
</dbReference>
<evidence type="ECO:0000256" key="11">
    <source>
        <dbReference type="ARBA" id="ARBA00022839"/>
    </source>
</evidence>
<keyword evidence="15" id="KW-0233">DNA recombination</keyword>
<comment type="catalytic activity">
    <reaction evidence="20">
        <text>ATP + (deoxyribonucleotide)n-3'-hydroxyl + 5'-phospho-(deoxyribonucleotide)m = (deoxyribonucleotide)n+m + AMP + diphosphate.</text>
        <dbReference type="EC" id="6.5.1.1"/>
    </reaction>
</comment>
<evidence type="ECO:0000259" key="21">
    <source>
        <dbReference type="PROSITE" id="PS50160"/>
    </source>
</evidence>
<keyword evidence="23" id="KW-1185">Reference proteome</keyword>
<dbReference type="NCBIfam" id="TIGR02779">
    <property type="entry name" value="NHEJ_ligase_lig"/>
    <property type="match status" value="1"/>
</dbReference>
<dbReference type="CDD" id="cd07906">
    <property type="entry name" value="Adenylation_DNA_ligase_LigD_LigC"/>
    <property type="match status" value="1"/>
</dbReference>
<keyword evidence="3 22" id="KW-0436">Ligase</keyword>
<proteinExistence type="predicted"/>
<dbReference type="PANTHER" id="PTHR42705">
    <property type="entry name" value="BIFUNCTIONAL NON-HOMOLOGOUS END JOINING PROTEIN LIGD"/>
    <property type="match status" value="1"/>
</dbReference>
<keyword evidence="8" id="KW-0547">Nucleotide-binding</keyword>
<dbReference type="InterPro" id="IPR012310">
    <property type="entry name" value="DNA_ligase_ATP-dep_cent"/>
</dbReference>
<evidence type="ECO:0000256" key="15">
    <source>
        <dbReference type="ARBA" id="ARBA00023172"/>
    </source>
</evidence>
<name>A0ABX1QCJ0_9RHOO</name>
<evidence type="ECO:0000256" key="13">
    <source>
        <dbReference type="ARBA" id="ARBA00022932"/>
    </source>
</evidence>
<dbReference type="Pfam" id="PF01068">
    <property type="entry name" value="DNA_ligase_A_M"/>
    <property type="match status" value="1"/>
</dbReference>
<accession>A0ABX1QCJ0</accession>
<keyword evidence="7" id="KW-0479">Metal-binding</keyword>
<dbReference type="CDD" id="cd07971">
    <property type="entry name" value="OBF_DNA_ligase_LigD"/>
    <property type="match status" value="1"/>
</dbReference>
<protein>
    <recommendedName>
        <fullName evidence="2">DNA ligase (ATP)</fullName>
        <ecNumber evidence="2">6.5.1.1</ecNumber>
    </recommendedName>
    <alternativeName>
        <fullName evidence="19">NHEJ DNA polymerase</fullName>
    </alternativeName>
</protein>
<sequence length="932" mass="103079">MPRGVEVAPSRKVRRVARPSAAKALSELGQLDEYAAKRTFAATPEPAPSAAPAAGGPLLFVIQQHSARRLHFDFRLECDGVLKSWAVPKGPSLDPSEKRLAVQTEDHPYDYASFEGVIPPGQYGAGEVIVWDCGVYSPDEEQAYSFADRDEAQQRVRDGLAKGKLSFQLRGEKVKGSFALVRTSDSKNWLLIKHKDRFTGPAAGLGDITERNRSVLSGLAVEEIKVLPAHRVPAATLAPHGPPSAMPAKLSPMLAEIGEAPFADAGWLWEPKLDGYRVLAFVAGDEVKLLSRRGLDLTATFPGLCAELRAQAADMILDGELVAFDASGRPSFNALQNRFQLKNERDIAAADRTTPAVFCCFDLLHFGGVDLRLTPYRDRRRYLTQCLLPSHLLQLVHAAEDGKALYRAALASGFEGVVGKRRDSRYEGGRRSGAWLKVKATQSGEFVVGGYTKGKGSRAPLGALLIGFWDGAGLRYASHVGSGFDAETLAQMRARLDGLRTDACPFVEKPELHGPTTWVAPEVVVEVKFQQWTEDDSLRAPVLLRVRDDIDPKAVRRPMHDQLPHAAGPPRANKELGEIGDVLRQLENNKVAFPLAVGPHRIRLTHLDRVYWPADPALKQPAVTKRDLLRYFAQVSPYLLPHLADRPLTLIRMPDGIFGQRFFQKHWEQERPEFVDTMSVFSEHKDESHQALLCNNLATLLWLAQSGTLELHVWHSRARPGPDAATQGADYDSSLAALEASVLNFPDYVVFDLDPYIYSGNEAPGAEPELNTVAFEKGKEVAFHLRELLQSMALDAIVKTSGKTGLHIFVPIRRTIDFDAARKVCELVGRHLLRHHPKDITMEWSVRERIGKIFLDHNMNVRGKTLNVAYSPRGVPGAPVSMPLTWDELASAHPLDFRITNVAQRLSQTGDRWHDALARKLSLERALSGART</sequence>
<reference evidence="22 23" key="1">
    <citation type="submission" date="2019-12" db="EMBL/GenBank/DDBJ databases">
        <title>Comparative genomics gives insights into the taxonomy of the Azoarcus-Aromatoleum group and reveals separate origins of nif in the plant-associated Azoarcus and non-plant-associated Aromatoleum sub-groups.</title>
        <authorList>
            <person name="Lafos M."/>
            <person name="Maluk M."/>
            <person name="Batista M."/>
            <person name="Junghare M."/>
            <person name="Carmona M."/>
            <person name="Faoro H."/>
            <person name="Cruz L.M."/>
            <person name="Battistoni F."/>
            <person name="De Souza E."/>
            <person name="Pedrosa F."/>
            <person name="Chen W.-M."/>
            <person name="Poole P.S."/>
            <person name="Dixon R.A."/>
            <person name="James E.K."/>
        </authorList>
    </citation>
    <scope>NUCLEOTIDE SEQUENCE [LARGE SCALE GENOMIC DNA]</scope>
    <source>
        <strain evidence="22 23">22Lin</strain>
    </source>
</reference>
<dbReference type="Gene3D" id="3.90.920.10">
    <property type="entry name" value="DNA primase, PRIM domain"/>
    <property type="match status" value="1"/>
</dbReference>
<evidence type="ECO:0000256" key="10">
    <source>
        <dbReference type="ARBA" id="ARBA00022801"/>
    </source>
</evidence>
<dbReference type="RefSeq" id="WP_169260057.1">
    <property type="nucleotide sequence ID" value="NZ_WTVQ01000012.1"/>
</dbReference>
<keyword evidence="11" id="KW-0269">Exonuclease</keyword>
<evidence type="ECO:0000256" key="5">
    <source>
        <dbReference type="ARBA" id="ARBA00022695"/>
    </source>
</evidence>
<keyword evidence="10" id="KW-0378">Hydrolase</keyword>
<dbReference type="GO" id="GO:0016874">
    <property type="term" value="F:ligase activity"/>
    <property type="evidence" value="ECO:0007669"/>
    <property type="project" value="UniProtKB-KW"/>
</dbReference>
<evidence type="ECO:0000256" key="6">
    <source>
        <dbReference type="ARBA" id="ARBA00022722"/>
    </source>
</evidence>
<evidence type="ECO:0000256" key="16">
    <source>
        <dbReference type="ARBA" id="ARBA00023204"/>
    </source>
</evidence>
<dbReference type="Gene3D" id="3.30.1490.70">
    <property type="match status" value="1"/>
</dbReference>
<dbReference type="Proteomes" id="UP000648984">
    <property type="component" value="Unassembled WGS sequence"/>
</dbReference>
<keyword evidence="13" id="KW-0239">DNA-directed DNA polymerase</keyword>
<dbReference type="InterPro" id="IPR012309">
    <property type="entry name" value="DNA_ligase_ATP-dep_C"/>
</dbReference>
<keyword evidence="5" id="KW-0548">Nucleotidyltransferase</keyword>
<keyword evidence="18" id="KW-0511">Multifunctional enzyme</keyword>
<dbReference type="SUPFAM" id="SSF50249">
    <property type="entry name" value="Nucleic acid-binding proteins"/>
    <property type="match status" value="1"/>
</dbReference>
<dbReference type="InterPro" id="IPR052171">
    <property type="entry name" value="NHEJ_LigD"/>
</dbReference>
<dbReference type="Pfam" id="PF04679">
    <property type="entry name" value="DNA_ligase_A_C"/>
    <property type="match status" value="1"/>
</dbReference>
<keyword evidence="14" id="KW-0238">DNA-binding</keyword>
<dbReference type="NCBIfam" id="TIGR02778">
    <property type="entry name" value="ligD_pol"/>
    <property type="match status" value="1"/>
</dbReference>
<dbReference type="Gene3D" id="2.40.50.140">
    <property type="entry name" value="Nucleic acid-binding proteins"/>
    <property type="match status" value="1"/>
</dbReference>
<dbReference type="PROSITE" id="PS50160">
    <property type="entry name" value="DNA_LIGASE_A3"/>
    <property type="match status" value="1"/>
</dbReference>
<evidence type="ECO:0000256" key="12">
    <source>
        <dbReference type="ARBA" id="ARBA00022840"/>
    </source>
</evidence>
<evidence type="ECO:0000256" key="17">
    <source>
        <dbReference type="ARBA" id="ARBA00023211"/>
    </source>
</evidence>
<evidence type="ECO:0000256" key="8">
    <source>
        <dbReference type="ARBA" id="ARBA00022741"/>
    </source>
</evidence>
<dbReference type="NCBIfam" id="TIGR02777">
    <property type="entry name" value="LigD_PE_dom"/>
    <property type="match status" value="1"/>
</dbReference>
<organism evidence="22 23">
    <name type="scientific">Aromatoleum diolicum</name>
    <dbReference type="NCBI Taxonomy" id="75796"/>
    <lineage>
        <taxon>Bacteria</taxon>
        <taxon>Pseudomonadati</taxon>
        <taxon>Pseudomonadota</taxon>
        <taxon>Betaproteobacteria</taxon>
        <taxon>Rhodocyclales</taxon>
        <taxon>Rhodocyclaceae</taxon>
        <taxon>Aromatoleum</taxon>
    </lineage>
</organism>
<evidence type="ECO:0000256" key="4">
    <source>
        <dbReference type="ARBA" id="ARBA00022679"/>
    </source>
</evidence>
<evidence type="ECO:0000256" key="9">
    <source>
        <dbReference type="ARBA" id="ARBA00022763"/>
    </source>
</evidence>
<evidence type="ECO:0000256" key="14">
    <source>
        <dbReference type="ARBA" id="ARBA00023125"/>
    </source>
</evidence>
<dbReference type="SUPFAM" id="SSF56091">
    <property type="entry name" value="DNA ligase/mRNA capping enzyme, catalytic domain"/>
    <property type="match status" value="1"/>
</dbReference>
<dbReference type="EC" id="6.5.1.1" evidence="2"/>
<dbReference type="Pfam" id="PF21686">
    <property type="entry name" value="LigD_Prim-Pol"/>
    <property type="match status" value="1"/>
</dbReference>
<evidence type="ECO:0000256" key="20">
    <source>
        <dbReference type="ARBA" id="ARBA00034003"/>
    </source>
</evidence>
<comment type="cofactor">
    <cofactor evidence="1">
        <name>Mn(2+)</name>
        <dbReference type="ChEBI" id="CHEBI:29035"/>
    </cofactor>
</comment>
<dbReference type="Pfam" id="PF13298">
    <property type="entry name" value="LigD_N"/>
    <property type="match status" value="1"/>
</dbReference>
<keyword evidence="12" id="KW-0067">ATP-binding</keyword>
<dbReference type="PANTHER" id="PTHR42705:SF3">
    <property type="entry name" value="ATP-DEPENDENT DNA LIGASE"/>
    <property type="match status" value="1"/>
</dbReference>
<keyword evidence="9" id="KW-0227">DNA damage</keyword>
<dbReference type="EMBL" id="WTVQ01000012">
    <property type="protein sequence ID" value="NMG74909.1"/>
    <property type="molecule type" value="Genomic_DNA"/>
</dbReference>